<evidence type="ECO:0000256" key="2">
    <source>
        <dbReference type="ARBA" id="ARBA00010513"/>
    </source>
</evidence>
<proteinExistence type="inferred from homology"/>
<dbReference type="GO" id="GO:0006457">
    <property type="term" value="P:protein folding"/>
    <property type="evidence" value="ECO:0007669"/>
    <property type="project" value="TreeGrafter"/>
</dbReference>
<dbReference type="Gene3D" id="2.60.40.790">
    <property type="match status" value="1"/>
</dbReference>
<evidence type="ECO:0000256" key="7">
    <source>
        <dbReference type="SAM" id="MobiDB-lite"/>
    </source>
</evidence>
<dbReference type="AlphaFoldDB" id="A0AAV1MAK8"/>
<dbReference type="InterPro" id="IPR025934">
    <property type="entry name" value="NudC_N_dom"/>
</dbReference>
<dbReference type="PANTHER" id="PTHR12356">
    <property type="entry name" value="NUCLEAR MOVEMENT PROTEIN NUDC"/>
    <property type="match status" value="1"/>
</dbReference>
<dbReference type="SUPFAM" id="SSF49764">
    <property type="entry name" value="HSP20-like chaperones"/>
    <property type="match status" value="1"/>
</dbReference>
<dbReference type="InterPro" id="IPR008978">
    <property type="entry name" value="HSP20-like_chaperone"/>
</dbReference>
<feature type="domain" description="CS" evidence="8">
    <location>
        <begin position="164"/>
        <end position="253"/>
    </location>
</feature>
<evidence type="ECO:0000256" key="4">
    <source>
        <dbReference type="ARBA" id="ARBA00022490"/>
    </source>
</evidence>
<sequence>MANDPERFDSMLLAMAQQHEGGVKDLLSTIVGFLARKTDFFTGGKDGEWEKVVKDTFYTHAKKARDEAEKIKKEKDEAEKRLKDIQQRKEQERLAQDFEPATVTEITDQEAAKMQEDIEKDNKNKSELGAGEGASSDKENDSIPDEDDDPKEKGKLKPNAGNGCDLENYRWTQTLEEVELRVPLRQVVRPRDLTVIINKRHLKVGIKGQPLIIDGELDADVKVEESTWVLQDGRNLLVNLEKVNKMNWWGRLVTTDPEISTRKINPEPSKLSDLDGETRGLVEKMMYDQRQKEMGLPTSDEQKKQDVLKKFMEQHPEMDFSKCKFN</sequence>
<comment type="caution">
    <text evidence="9">The sequence shown here is derived from an EMBL/GenBank/DDBJ whole genome shotgun (WGS) entry which is preliminary data.</text>
</comment>
<keyword evidence="10" id="KW-1185">Reference proteome</keyword>
<evidence type="ECO:0000313" key="10">
    <source>
        <dbReference type="Proteomes" id="UP001314205"/>
    </source>
</evidence>
<feature type="region of interest" description="Disordered" evidence="7">
    <location>
        <begin position="63"/>
        <end position="106"/>
    </location>
</feature>
<dbReference type="Pfam" id="PF14050">
    <property type="entry name" value="Nudc_N"/>
    <property type="match status" value="1"/>
</dbReference>
<name>A0AAV1MAK8_9NEOP</name>
<dbReference type="PANTHER" id="PTHR12356:SF3">
    <property type="entry name" value="NUCLEAR MIGRATION PROTEIN NUDC"/>
    <property type="match status" value="1"/>
</dbReference>
<feature type="region of interest" description="Disordered" evidence="7">
    <location>
        <begin position="118"/>
        <end position="166"/>
    </location>
</feature>
<dbReference type="InterPro" id="IPR037898">
    <property type="entry name" value="NudC_fam"/>
</dbReference>
<comment type="similarity">
    <text evidence="2">Belongs to the nudC family.</text>
</comment>
<evidence type="ECO:0000256" key="5">
    <source>
        <dbReference type="ARBA" id="ARBA00022553"/>
    </source>
</evidence>
<gene>
    <name evidence="9" type="ORF">PARMNEM_LOCUS22476</name>
</gene>
<evidence type="ECO:0000256" key="1">
    <source>
        <dbReference type="ARBA" id="ARBA00004496"/>
    </source>
</evidence>
<dbReference type="EMBL" id="CAVLGL010000159">
    <property type="protein sequence ID" value="CAK1604225.1"/>
    <property type="molecule type" value="Genomic_DNA"/>
</dbReference>
<dbReference type="CDD" id="cd06492">
    <property type="entry name" value="p23_mNUDC_like"/>
    <property type="match status" value="1"/>
</dbReference>
<dbReference type="PROSITE" id="PS51203">
    <property type="entry name" value="CS"/>
    <property type="match status" value="1"/>
</dbReference>
<evidence type="ECO:0000313" key="9">
    <source>
        <dbReference type="EMBL" id="CAK1604225.1"/>
    </source>
</evidence>
<feature type="compositionally biased region" description="Basic and acidic residues" evidence="7">
    <location>
        <begin position="64"/>
        <end position="96"/>
    </location>
</feature>
<dbReference type="FunFam" id="2.60.40.790:FF:000001">
    <property type="entry name" value="Nuclear migration protein nudC"/>
    <property type="match status" value="1"/>
</dbReference>
<organism evidence="9 10">
    <name type="scientific">Parnassius mnemosyne</name>
    <name type="common">clouded apollo</name>
    <dbReference type="NCBI Taxonomy" id="213953"/>
    <lineage>
        <taxon>Eukaryota</taxon>
        <taxon>Metazoa</taxon>
        <taxon>Ecdysozoa</taxon>
        <taxon>Arthropoda</taxon>
        <taxon>Hexapoda</taxon>
        <taxon>Insecta</taxon>
        <taxon>Pterygota</taxon>
        <taxon>Neoptera</taxon>
        <taxon>Endopterygota</taxon>
        <taxon>Lepidoptera</taxon>
        <taxon>Glossata</taxon>
        <taxon>Ditrysia</taxon>
        <taxon>Papilionoidea</taxon>
        <taxon>Papilionidae</taxon>
        <taxon>Parnassiinae</taxon>
        <taxon>Parnassini</taxon>
        <taxon>Parnassius</taxon>
        <taxon>Driopa</taxon>
    </lineage>
</organism>
<protein>
    <recommendedName>
        <fullName evidence="3">Nuclear migration protein nudC</fullName>
    </recommendedName>
    <alternativeName>
        <fullName evidence="6">Nuclear distribution protein C homolog</fullName>
    </alternativeName>
</protein>
<evidence type="ECO:0000256" key="6">
    <source>
        <dbReference type="ARBA" id="ARBA00030427"/>
    </source>
</evidence>
<dbReference type="Proteomes" id="UP001314205">
    <property type="component" value="Unassembled WGS sequence"/>
</dbReference>
<dbReference type="InterPro" id="IPR007052">
    <property type="entry name" value="CS_dom"/>
</dbReference>
<keyword evidence="4" id="KW-0963">Cytoplasm</keyword>
<reference evidence="9 10" key="1">
    <citation type="submission" date="2023-11" db="EMBL/GenBank/DDBJ databases">
        <authorList>
            <person name="Hedman E."/>
            <person name="Englund M."/>
            <person name="Stromberg M."/>
            <person name="Nyberg Akerstrom W."/>
            <person name="Nylinder S."/>
            <person name="Jareborg N."/>
            <person name="Kallberg Y."/>
            <person name="Kronander E."/>
        </authorList>
    </citation>
    <scope>NUCLEOTIDE SEQUENCE [LARGE SCALE GENOMIC DNA]</scope>
</reference>
<keyword evidence="5" id="KW-0597">Phosphoprotein</keyword>
<comment type="subcellular location">
    <subcellularLocation>
        <location evidence="1">Cytoplasm</location>
    </subcellularLocation>
</comment>
<accession>A0AAV1MAK8</accession>
<dbReference type="Pfam" id="PF04969">
    <property type="entry name" value="CS"/>
    <property type="match status" value="1"/>
</dbReference>
<evidence type="ECO:0000259" key="8">
    <source>
        <dbReference type="PROSITE" id="PS51203"/>
    </source>
</evidence>
<evidence type="ECO:0000256" key="3">
    <source>
        <dbReference type="ARBA" id="ARBA00017641"/>
    </source>
</evidence>
<dbReference type="GO" id="GO:0005737">
    <property type="term" value="C:cytoplasm"/>
    <property type="evidence" value="ECO:0007669"/>
    <property type="project" value="UniProtKB-SubCell"/>
</dbReference>
<dbReference type="GO" id="GO:0051082">
    <property type="term" value="F:unfolded protein binding"/>
    <property type="evidence" value="ECO:0007669"/>
    <property type="project" value="TreeGrafter"/>
</dbReference>